<dbReference type="PANTHER" id="PTHR43071">
    <property type="entry name" value="2-AMINO-4-HYDROXY-6-HYDROXYMETHYLDIHYDROPTERIDINE PYROPHOSPHOKINASE"/>
    <property type="match status" value="1"/>
</dbReference>
<proteinExistence type="predicted"/>
<evidence type="ECO:0000256" key="2">
    <source>
        <dbReference type="ARBA" id="ARBA00005051"/>
    </source>
</evidence>
<evidence type="ECO:0000256" key="5">
    <source>
        <dbReference type="ARBA" id="ARBA00022741"/>
    </source>
</evidence>
<dbReference type="InterPro" id="IPR035907">
    <property type="entry name" value="Hppk_sf"/>
</dbReference>
<evidence type="ECO:0000313" key="10">
    <source>
        <dbReference type="EMBL" id="MDG0866110.1"/>
    </source>
</evidence>
<evidence type="ECO:0000256" key="7">
    <source>
        <dbReference type="ARBA" id="ARBA00022840"/>
    </source>
</evidence>
<sequence length="163" mass="17296">MPSGLVTAYIGLGSNLGDRAVNLNGAIERLSNIGRLTAVSSVYETKPWGVEGYQPRYLNQVAAVNTTLDPLEVVTELLAIEHSLGRAREGKNASRTLDLDLLLHGDSIVEASGVTVPHPRLHERAFVLVPLNEIAAELVHPVLGRSIANLTADSDKSGISGIA</sequence>
<evidence type="ECO:0000256" key="6">
    <source>
        <dbReference type="ARBA" id="ARBA00022777"/>
    </source>
</evidence>
<dbReference type="AlphaFoldDB" id="A0AAJ5ZI92"/>
<evidence type="ECO:0000256" key="4">
    <source>
        <dbReference type="ARBA" id="ARBA00022679"/>
    </source>
</evidence>
<evidence type="ECO:0000259" key="9">
    <source>
        <dbReference type="PROSITE" id="PS00794"/>
    </source>
</evidence>
<dbReference type="GO" id="GO:0003848">
    <property type="term" value="F:2-amino-4-hydroxy-6-hydroxymethyldihydropteridine diphosphokinase activity"/>
    <property type="evidence" value="ECO:0007669"/>
    <property type="project" value="UniProtKB-EC"/>
</dbReference>
<evidence type="ECO:0000313" key="12">
    <source>
        <dbReference type="Proteomes" id="UP001219901"/>
    </source>
</evidence>
<evidence type="ECO:0000256" key="3">
    <source>
        <dbReference type="ARBA" id="ARBA00013253"/>
    </source>
</evidence>
<evidence type="ECO:0000256" key="8">
    <source>
        <dbReference type="ARBA" id="ARBA00022909"/>
    </source>
</evidence>
<dbReference type="GO" id="GO:0005524">
    <property type="term" value="F:ATP binding"/>
    <property type="evidence" value="ECO:0007669"/>
    <property type="project" value="UniProtKB-KW"/>
</dbReference>
<dbReference type="Proteomes" id="UP001321249">
    <property type="component" value="Unassembled WGS sequence"/>
</dbReference>
<dbReference type="InterPro" id="IPR000550">
    <property type="entry name" value="Hppk"/>
</dbReference>
<dbReference type="SUPFAM" id="SSF55083">
    <property type="entry name" value="6-hydroxymethyl-7,8-dihydropterin pyrophosphokinase, HPPK"/>
    <property type="match status" value="1"/>
</dbReference>
<keyword evidence="5" id="KW-0547">Nucleotide-binding</keyword>
<protein>
    <recommendedName>
        <fullName evidence="3">2-amino-4-hydroxy-6-hydroxymethyldihydropteridine diphosphokinase</fullName>
        <ecNumber evidence="3">2.7.6.3</ecNumber>
    </recommendedName>
</protein>
<name>A0AAJ5ZI92_9CHLR</name>
<dbReference type="Proteomes" id="UP001219901">
    <property type="component" value="Chromosome"/>
</dbReference>
<keyword evidence="12" id="KW-1185">Reference proteome</keyword>
<keyword evidence="6" id="KW-0418">Kinase</keyword>
<keyword evidence="8" id="KW-0289">Folate biosynthesis</keyword>
<comment type="pathway">
    <text evidence="2">Cofactor biosynthesis; tetrahydrofolate biosynthesis; 2-amino-4-hydroxy-6-hydroxymethyl-7,8-dihydropteridine diphosphate from 7,8-dihydroneopterin triphosphate: step 4/4.</text>
</comment>
<keyword evidence="4 11" id="KW-0808">Transferase</keyword>
<dbReference type="EC" id="2.7.6.3" evidence="3"/>
<organism evidence="11 12">
    <name type="scientific">Candidatus Lucifugimonas marina</name>
    <dbReference type="NCBI Taxonomy" id="3038979"/>
    <lineage>
        <taxon>Bacteria</taxon>
        <taxon>Bacillati</taxon>
        <taxon>Chloroflexota</taxon>
        <taxon>Dehalococcoidia</taxon>
        <taxon>SAR202 cluster</taxon>
        <taxon>Candidatus Lucifugimonadales</taxon>
        <taxon>Candidatus Lucifugimonadaceae</taxon>
        <taxon>Candidatus Lucifugimonas</taxon>
    </lineage>
</organism>
<keyword evidence="7" id="KW-0067">ATP-binding</keyword>
<accession>A0AAJ5ZI92</accession>
<evidence type="ECO:0000313" key="11">
    <source>
        <dbReference type="EMBL" id="WFG39166.1"/>
    </source>
</evidence>
<reference evidence="11" key="2">
    <citation type="journal article" date="2023" name="Nat. Commun.">
        <title>Cultivation of marine bacteria of the SAR202 clade.</title>
        <authorList>
            <person name="Lim Y."/>
            <person name="Seo J.H."/>
            <person name="Giovannoni S.J."/>
            <person name="Kang I."/>
            <person name="Cho J.C."/>
        </authorList>
    </citation>
    <scope>NUCLEOTIDE SEQUENCE</scope>
    <source>
        <strain evidence="11">JH1073</strain>
    </source>
</reference>
<evidence type="ECO:0000256" key="1">
    <source>
        <dbReference type="ARBA" id="ARBA00000198"/>
    </source>
</evidence>
<dbReference type="NCBIfam" id="TIGR01498">
    <property type="entry name" value="folK"/>
    <property type="match status" value="1"/>
</dbReference>
<dbReference type="EMBL" id="CP046147">
    <property type="protein sequence ID" value="WFG39166.1"/>
    <property type="molecule type" value="Genomic_DNA"/>
</dbReference>
<comment type="catalytic activity">
    <reaction evidence="1">
        <text>6-hydroxymethyl-7,8-dihydropterin + ATP = (7,8-dihydropterin-6-yl)methyl diphosphate + AMP + H(+)</text>
        <dbReference type="Rhea" id="RHEA:11412"/>
        <dbReference type="ChEBI" id="CHEBI:15378"/>
        <dbReference type="ChEBI" id="CHEBI:30616"/>
        <dbReference type="ChEBI" id="CHEBI:44841"/>
        <dbReference type="ChEBI" id="CHEBI:72950"/>
        <dbReference type="ChEBI" id="CHEBI:456215"/>
        <dbReference type="EC" id="2.7.6.3"/>
    </reaction>
</comment>
<gene>
    <name evidence="11" type="primary">folK</name>
    <name evidence="10" type="ORF">GKO46_03380</name>
    <name evidence="11" type="ORF">GKO48_05880</name>
</gene>
<dbReference type="PANTHER" id="PTHR43071:SF1">
    <property type="entry name" value="2-AMINO-4-HYDROXY-6-HYDROXYMETHYLDIHYDROPTERIDINE PYROPHOSPHOKINASE"/>
    <property type="match status" value="1"/>
</dbReference>
<dbReference type="Pfam" id="PF01288">
    <property type="entry name" value="HPPK"/>
    <property type="match status" value="1"/>
</dbReference>
<dbReference type="EMBL" id="WMBE01000001">
    <property type="protein sequence ID" value="MDG0866110.1"/>
    <property type="molecule type" value="Genomic_DNA"/>
</dbReference>
<dbReference type="Gene3D" id="3.30.70.560">
    <property type="entry name" value="7,8-Dihydro-6-hydroxymethylpterin-pyrophosphokinase HPPK"/>
    <property type="match status" value="1"/>
</dbReference>
<reference evidence="12 13" key="1">
    <citation type="submission" date="2019-11" db="EMBL/GenBank/DDBJ databases">
        <authorList>
            <person name="Cho J.-C."/>
        </authorList>
    </citation>
    <scope>NUCLEOTIDE SEQUENCE [LARGE SCALE GENOMIC DNA]</scope>
    <source>
        <strain evidence="11 12">JH1073</strain>
        <strain evidence="10 13">JH702</strain>
    </source>
</reference>
<dbReference type="PROSITE" id="PS00794">
    <property type="entry name" value="HPPK"/>
    <property type="match status" value="1"/>
</dbReference>
<dbReference type="RefSeq" id="WP_342822585.1">
    <property type="nucleotide sequence ID" value="NZ_CP046146.1"/>
</dbReference>
<dbReference type="CDD" id="cd00483">
    <property type="entry name" value="HPPK"/>
    <property type="match status" value="1"/>
</dbReference>
<reference evidence="12" key="3">
    <citation type="submission" date="2023-06" db="EMBL/GenBank/DDBJ databases">
        <title>Pangenomics reveal diversification of enzyme families and niche specialization in globally abundant SAR202 bacteria.</title>
        <authorList>
            <person name="Saw J.H.W."/>
        </authorList>
    </citation>
    <scope>NUCLEOTIDE SEQUENCE [LARGE SCALE GENOMIC DNA]</scope>
    <source>
        <strain evidence="12">JH1073</strain>
    </source>
</reference>
<dbReference type="GO" id="GO:0016301">
    <property type="term" value="F:kinase activity"/>
    <property type="evidence" value="ECO:0007669"/>
    <property type="project" value="UniProtKB-KW"/>
</dbReference>
<evidence type="ECO:0000313" key="13">
    <source>
        <dbReference type="Proteomes" id="UP001321249"/>
    </source>
</evidence>
<feature type="domain" description="7,8-dihydro-6-hydroxymethylpterin-pyrophosphokinase" evidence="9">
    <location>
        <begin position="91"/>
        <end position="102"/>
    </location>
</feature>
<dbReference type="GO" id="GO:0046656">
    <property type="term" value="P:folic acid biosynthetic process"/>
    <property type="evidence" value="ECO:0007669"/>
    <property type="project" value="UniProtKB-KW"/>
</dbReference>